<comment type="caution">
    <text evidence="3">The sequence shown here is derived from an EMBL/GenBank/DDBJ whole genome shotgun (WGS) entry which is preliminary data.</text>
</comment>
<dbReference type="Proteomes" id="UP001175271">
    <property type="component" value="Unassembled WGS sequence"/>
</dbReference>
<evidence type="ECO:0008006" key="5">
    <source>
        <dbReference type="Google" id="ProtNLM"/>
    </source>
</evidence>
<organism evidence="3 4">
    <name type="scientific">Steinernema hermaphroditum</name>
    <dbReference type="NCBI Taxonomy" id="289476"/>
    <lineage>
        <taxon>Eukaryota</taxon>
        <taxon>Metazoa</taxon>
        <taxon>Ecdysozoa</taxon>
        <taxon>Nematoda</taxon>
        <taxon>Chromadorea</taxon>
        <taxon>Rhabditida</taxon>
        <taxon>Tylenchina</taxon>
        <taxon>Panagrolaimomorpha</taxon>
        <taxon>Strongyloidoidea</taxon>
        <taxon>Steinernematidae</taxon>
        <taxon>Steinernema</taxon>
    </lineage>
</organism>
<feature type="region of interest" description="Disordered" evidence="1">
    <location>
        <begin position="19"/>
        <end position="106"/>
    </location>
</feature>
<feature type="chain" id="PRO_5041308981" description="Homeobox domain-containing protein" evidence="2">
    <location>
        <begin position="16"/>
        <end position="610"/>
    </location>
</feature>
<name>A0AA39H3Q7_9BILA</name>
<feature type="compositionally biased region" description="Polar residues" evidence="1">
    <location>
        <begin position="487"/>
        <end position="496"/>
    </location>
</feature>
<feature type="signal peptide" evidence="2">
    <location>
        <begin position="1"/>
        <end position="15"/>
    </location>
</feature>
<dbReference type="EMBL" id="JAUCMV010000005">
    <property type="protein sequence ID" value="KAK0398680.1"/>
    <property type="molecule type" value="Genomic_DNA"/>
</dbReference>
<feature type="compositionally biased region" description="Polar residues" evidence="1">
    <location>
        <begin position="522"/>
        <end position="531"/>
    </location>
</feature>
<feature type="compositionally biased region" description="Basic and acidic residues" evidence="1">
    <location>
        <begin position="533"/>
        <end position="542"/>
    </location>
</feature>
<feature type="compositionally biased region" description="Low complexity" evidence="1">
    <location>
        <begin position="26"/>
        <end position="35"/>
    </location>
</feature>
<feature type="region of interest" description="Disordered" evidence="1">
    <location>
        <begin position="486"/>
        <end position="542"/>
    </location>
</feature>
<dbReference type="AlphaFoldDB" id="A0AA39H3Q7"/>
<accession>A0AA39H3Q7</accession>
<protein>
    <recommendedName>
        <fullName evidence="5">Homeobox domain-containing protein</fullName>
    </recommendedName>
</protein>
<evidence type="ECO:0000256" key="1">
    <source>
        <dbReference type="SAM" id="MobiDB-lite"/>
    </source>
</evidence>
<feature type="compositionally biased region" description="Basic and acidic residues" evidence="1">
    <location>
        <begin position="68"/>
        <end position="78"/>
    </location>
</feature>
<keyword evidence="2" id="KW-0732">Signal</keyword>
<keyword evidence="4" id="KW-1185">Reference proteome</keyword>
<evidence type="ECO:0000313" key="3">
    <source>
        <dbReference type="EMBL" id="KAK0398680.1"/>
    </source>
</evidence>
<gene>
    <name evidence="3" type="ORF">QR680_002706</name>
</gene>
<feature type="region of interest" description="Disordered" evidence="1">
    <location>
        <begin position="347"/>
        <end position="375"/>
    </location>
</feature>
<sequence length="610" mass="66064">MALCPLLTLASVCSAELENLRREQEAASASSSILESESDESRNPLDTSSDDSHSSIAPSTPPPCNEVTKNEESGHSSIRDSSGPDVIIDYVGPRKPSPPPKSNFPASAFATVITQSHPSTQHILSVPPQRVPQTSPDHLVSPNSQLPVNPFSFPFNLSPWPFHNFSYGNTMPIGVTPYDSTTVPHQPTIPRICQTVLPPNTQNPILAAAPQCIVSESSFPNNSNVNSISNLTSNVLSGLGDPLTNRPLTPYVVAPPQQASNVAPFISSSNQLYTIPKPIAVSPQNGSSTTHAATGAPIPALSHMDGPRRVVKVLNPAIVAKSGTRQQRPSSPGEIPIVRPIARRLVKQSPPNGPQHQISSPPLPGAGTHSPTDSASLKHLTDALVQSMLGQMENKNISPSFETPPPDGTPDPVLAVPPKVTPTQVGPTVRKRFTQEETDYLNQEFAKRPKMGMAAKREIAQSMKKNNAEEGGTDGRSKLAIHKESGGTLSTDSANPKSDHTHSPLNTDGYDTVPALPRTPEPTINTETASVEKTGEEDKVDQNKEEEVRRVIVNDDQFICLVVTFCKNMDDPFAVLESDMERMKAKTCMREEDIRRWFINYQRDRLKRLS</sequence>
<proteinExistence type="predicted"/>
<evidence type="ECO:0000313" key="4">
    <source>
        <dbReference type="Proteomes" id="UP001175271"/>
    </source>
</evidence>
<evidence type="ECO:0000256" key="2">
    <source>
        <dbReference type="SAM" id="SignalP"/>
    </source>
</evidence>
<feature type="region of interest" description="Disordered" evidence="1">
    <location>
        <begin position="395"/>
        <end position="425"/>
    </location>
</feature>
<reference evidence="3" key="1">
    <citation type="submission" date="2023-06" db="EMBL/GenBank/DDBJ databases">
        <title>Genomic analysis of the entomopathogenic nematode Steinernema hermaphroditum.</title>
        <authorList>
            <person name="Schwarz E.M."/>
            <person name="Heppert J.K."/>
            <person name="Baniya A."/>
            <person name="Schwartz H.T."/>
            <person name="Tan C.-H."/>
            <person name="Antoshechkin I."/>
            <person name="Sternberg P.W."/>
            <person name="Goodrich-Blair H."/>
            <person name="Dillman A.R."/>
        </authorList>
    </citation>
    <scope>NUCLEOTIDE SEQUENCE</scope>
    <source>
        <strain evidence="3">PS9179</strain>
        <tissue evidence="3">Whole animal</tissue>
    </source>
</reference>